<dbReference type="AlphaFoldDB" id="A0ABD5STD9"/>
<dbReference type="Pfam" id="PF02518">
    <property type="entry name" value="HATPase_c"/>
    <property type="match status" value="1"/>
</dbReference>
<dbReference type="EC" id="2.7.13.3" evidence="2"/>
<comment type="catalytic activity">
    <reaction evidence="1">
        <text>ATP + protein L-histidine = ADP + protein N-phospho-L-histidine.</text>
        <dbReference type="EC" id="2.7.13.3"/>
    </reaction>
</comment>
<evidence type="ECO:0000256" key="4">
    <source>
        <dbReference type="ARBA" id="ARBA00022741"/>
    </source>
</evidence>
<dbReference type="PROSITE" id="PS50109">
    <property type="entry name" value="HIS_KIN"/>
    <property type="match status" value="1"/>
</dbReference>
<dbReference type="PANTHER" id="PTHR44936">
    <property type="entry name" value="SENSOR PROTEIN CREC"/>
    <property type="match status" value="1"/>
</dbReference>
<dbReference type="InterPro" id="IPR036890">
    <property type="entry name" value="HATPase_C_sf"/>
</dbReference>
<dbReference type="GO" id="GO:0005524">
    <property type="term" value="F:ATP binding"/>
    <property type="evidence" value="ECO:0007669"/>
    <property type="project" value="UniProtKB-KW"/>
</dbReference>
<dbReference type="InterPro" id="IPR050980">
    <property type="entry name" value="2C_sensor_his_kinase"/>
</dbReference>
<evidence type="ECO:0000256" key="1">
    <source>
        <dbReference type="ARBA" id="ARBA00000085"/>
    </source>
</evidence>
<gene>
    <name evidence="8" type="ORF">ACFQE6_23175</name>
</gene>
<comment type="caution">
    <text evidence="8">The sequence shown here is derived from an EMBL/GenBank/DDBJ whole genome shotgun (WGS) entry which is preliminary data.</text>
</comment>
<dbReference type="CDD" id="cd00075">
    <property type="entry name" value="HATPase"/>
    <property type="match status" value="1"/>
</dbReference>
<dbReference type="Proteomes" id="UP001596383">
    <property type="component" value="Unassembled WGS sequence"/>
</dbReference>
<dbReference type="InterPro" id="IPR003594">
    <property type="entry name" value="HATPase_dom"/>
</dbReference>
<accession>A0ABD5STD9</accession>
<reference evidence="8 9" key="1">
    <citation type="journal article" date="2019" name="Int. J. Syst. Evol. Microbiol.">
        <title>The Global Catalogue of Microorganisms (GCM) 10K type strain sequencing project: providing services to taxonomists for standard genome sequencing and annotation.</title>
        <authorList>
            <consortium name="The Broad Institute Genomics Platform"/>
            <consortium name="The Broad Institute Genome Sequencing Center for Infectious Disease"/>
            <person name="Wu L."/>
            <person name="Ma J."/>
        </authorList>
    </citation>
    <scope>NUCLEOTIDE SEQUENCE [LARGE SCALE GENOMIC DNA]</scope>
    <source>
        <strain evidence="8 9">LMG 29247</strain>
    </source>
</reference>
<evidence type="ECO:0000256" key="3">
    <source>
        <dbReference type="ARBA" id="ARBA00022679"/>
    </source>
</evidence>
<evidence type="ECO:0000256" key="5">
    <source>
        <dbReference type="ARBA" id="ARBA00022777"/>
    </source>
</evidence>
<dbReference type="RefSeq" id="WP_273740651.1">
    <property type="nucleotide sequence ID" value="NZ_JAQIVI010000422.1"/>
</dbReference>
<protein>
    <recommendedName>
        <fullName evidence="2">histidine kinase</fullName>
        <ecNumber evidence="2">2.7.13.3</ecNumber>
    </recommendedName>
</protein>
<proteinExistence type="predicted"/>
<evidence type="ECO:0000259" key="7">
    <source>
        <dbReference type="PROSITE" id="PS50109"/>
    </source>
</evidence>
<evidence type="ECO:0000313" key="8">
    <source>
        <dbReference type="EMBL" id="MFC6767789.1"/>
    </source>
</evidence>
<name>A0ABD5STD9_9EURY</name>
<evidence type="ECO:0000256" key="2">
    <source>
        <dbReference type="ARBA" id="ARBA00012438"/>
    </source>
</evidence>
<keyword evidence="6" id="KW-0067">ATP-binding</keyword>
<evidence type="ECO:0000313" key="9">
    <source>
        <dbReference type="Proteomes" id="UP001596383"/>
    </source>
</evidence>
<feature type="domain" description="Histidine kinase" evidence="7">
    <location>
        <begin position="1"/>
        <end position="103"/>
    </location>
</feature>
<dbReference type="SUPFAM" id="SSF55874">
    <property type="entry name" value="ATPase domain of HSP90 chaperone/DNA topoisomerase II/histidine kinase"/>
    <property type="match status" value="1"/>
</dbReference>
<dbReference type="Gene3D" id="3.30.565.10">
    <property type="entry name" value="Histidine kinase-like ATPase, C-terminal domain"/>
    <property type="match status" value="1"/>
</dbReference>
<dbReference type="InterPro" id="IPR005467">
    <property type="entry name" value="His_kinase_dom"/>
</dbReference>
<keyword evidence="4" id="KW-0547">Nucleotide-binding</keyword>
<evidence type="ECO:0000256" key="6">
    <source>
        <dbReference type="ARBA" id="ARBA00022840"/>
    </source>
</evidence>
<dbReference type="GO" id="GO:0004673">
    <property type="term" value="F:protein histidine kinase activity"/>
    <property type="evidence" value="ECO:0007669"/>
    <property type="project" value="UniProtKB-EC"/>
</dbReference>
<dbReference type="SMART" id="SM00387">
    <property type="entry name" value="HATPase_c"/>
    <property type="match status" value="1"/>
</dbReference>
<keyword evidence="3" id="KW-0808">Transferase</keyword>
<keyword evidence="5 8" id="KW-0418">Kinase</keyword>
<organism evidence="8 9">
    <name type="scientific">Natrinema soli</name>
    <dbReference type="NCBI Taxonomy" id="1930624"/>
    <lineage>
        <taxon>Archaea</taxon>
        <taxon>Methanobacteriati</taxon>
        <taxon>Methanobacteriota</taxon>
        <taxon>Stenosarchaea group</taxon>
        <taxon>Halobacteria</taxon>
        <taxon>Halobacteriales</taxon>
        <taxon>Natrialbaceae</taxon>
        <taxon>Natrinema</taxon>
    </lineage>
</organism>
<keyword evidence="9" id="KW-1185">Reference proteome</keyword>
<sequence>MRAVVDNLLENAVQHTGSEPIVEVSVTRDGEAVHLSVADDGPGIPPAEIDVVTGETDITQLTHGSGLGLWLVNWMIDSYGGSVSFARSAIGGSHVEITLEAAPADPSDAMRSGGRPSS</sequence>
<dbReference type="EMBL" id="JBHSWV010000422">
    <property type="protein sequence ID" value="MFC6767789.1"/>
    <property type="molecule type" value="Genomic_DNA"/>
</dbReference>
<dbReference type="PANTHER" id="PTHR44936:SF10">
    <property type="entry name" value="SENSOR PROTEIN RSTB"/>
    <property type="match status" value="1"/>
</dbReference>